<organism evidence="2 3">
    <name type="scientific">Viridothelium virens</name>
    <name type="common">Speckled blister lichen</name>
    <name type="synonym">Trypethelium virens</name>
    <dbReference type="NCBI Taxonomy" id="1048519"/>
    <lineage>
        <taxon>Eukaryota</taxon>
        <taxon>Fungi</taxon>
        <taxon>Dikarya</taxon>
        <taxon>Ascomycota</taxon>
        <taxon>Pezizomycotina</taxon>
        <taxon>Dothideomycetes</taxon>
        <taxon>Dothideomycetes incertae sedis</taxon>
        <taxon>Trypetheliales</taxon>
        <taxon>Trypetheliaceae</taxon>
        <taxon>Viridothelium</taxon>
    </lineage>
</organism>
<name>A0A6A6HLZ8_VIRVR</name>
<evidence type="ECO:0000256" key="1">
    <source>
        <dbReference type="SAM" id="MobiDB-lite"/>
    </source>
</evidence>
<sequence>MPIKVRSLYILHRRSPLRLPFFPTLSKMVKWEDIQAEVLRQDIAELEKSSTEAQGNQQEIQKRKIVNLKQQLAIAEKASDTSTSNTEVRRKAKGNQELDQLKQRFGGRTRQTDSERSQRGTQSEEIDEHAELLRITQEVLVCNMLSDKEGTKRALGYDVVEAKFQPLEKLAKILKAESSSNTRHPRTIRQNLKTVNDVLEYQKLLNYSLRLNQKVMWTIVTTPRAKLPAVTPGVRFKTAMEMPIAMLVGSWKMLSVWRHGRSASVKKRRLEFILDRHDRSR</sequence>
<reference evidence="2" key="1">
    <citation type="journal article" date="2020" name="Stud. Mycol.">
        <title>101 Dothideomycetes genomes: a test case for predicting lifestyles and emergence of pathogens.</title>
        <authorList>
            <person name="Haridas S."/>
            <person name="Albert R."/>
            <person name="Binder M."/>
            <person name="Bloem J."/>
            <person name="Labutti K."/>
            <person name="Salamov A."/>
            <person name="Andreopoulos B."/>
            <person name="Baker S."/>
            <person name="Barry K."/>
            <person name="Bills G."/>
            <person name="Bluhm B."/>
            <person name="Cannon C."/>
            <person name="Castanera R."/>
            <person name="Culley D."/>
            <person name="Daum C."/>
            <person name="Ezra D."/>
            <person name="Gonzalez J."/>
            <person name="Henrissat B."/>
            <person name="Kuo A."/>
            <person name="Liang C."/>
            <person name="Lipzen A."/>
            <person name="Lutzoni F."/>
            <person name="Magnuson J."/>
            <person name="Mondo S."/>
            <person name="Nolan M."/>
            <person name="Ohm R."/>
            <person name="Pangilinan J."/>
            <person name="Park H.-J."/>
            <person name="Ramirez L."/>
            <person name="Alfaro M."/>
            <person name="Sun H."/>
            <person name="Tritt A."/>
            <person name="Yoshinaga Y."/>
            <person name="Zwiers L.-H."/>
            <person name="Turgeon B."/>
            <person name="Goodwin S."/>
            <person name="Spatafora J."/>
            <person name="Crous P."/>
            <person name="Grigoriev I."/>
        </authorList>
    </citation>
    <scope>NUCLEOTIDE SEQUENCE</scope>
    <source>
        <strain evidence="2">Tuck. ex Michener</strain>
    </source>
</reference>
<dbReference type="Proteomes" id="UP000800092">
    <property type="component" value="Unassembled WGS sequence"/>
</dbReference>
<dbReference type="AlphaFoldDB" id="A0A6A6HLZ8"/>
<evidence type="ECO:0000313" key="3">
    <source>
        <dbReference type="Proteomes" id="UP000800092"/>
    </source>
</evidence>
<proteinExistence type="predicted"/>
<dbReference type="OrthoDB" id="10650600at2759"/>
<gene>
    <name evidence="2" type="ORF">EV356DRAFT_572549</name>
</gene>
<dbReference type="EMBL" id="ML991773">
    <property type="protein sequence ID" value="KAF2239057.1"/>
    <property type="molecule type" value="Genomic_DNA"/>
</dbReference>
<keyword evidence="3" id="KW-1185">Reference proteome</keyword>
<protein>
    <submittedName>
        <fullName evidence="2">Uncharacterized protein</fullName>
    </submittedName>
</protein>
<evidence type="ECO:0000313" key="2">
    <source>
        <dbReference type="EMBL" id="KAF2239057.1"/>
    </source>
</evidence>
<feature type="region of interest" description="Disordered" evidence="1">
    <location>
        <begin position="76"/>
        <end position="126"/>
    </location>
</feature>
<accession>A0A6A6HLZ8</accession>